<dbReference type="Pfam" id="PF25089">
    <property type="entry name" value="DUF7804"/>
    <property type="match status" value="1"/>
</dbReference>
<reference evidence="2 3" key="2">
    <citation type="journal article" date="2017" name="Genome Biol.">
        <title>New reference genome sequences of hot pepper reveal the massive evolution of plant disease-resistance genes by retroduplication.</title>
        <authorList>
            <person name="Kim S."/>
            <person name="Park J."/>
            <person name="Yeom S.I."/>
            <person name="Kim Y.M."/>
            <person name="Seo E."/>
            <person name="Kim K.T."/>
            <person name="Kim M.S."/>
            <person name="Lee J.M."/>
            <person name="Cheong K."/>
            <person name="Shin H.S."/>
            <person name="Kim S.B."/>
            <person name="Han K."/>
            <person name="Lee J."/>
            <person name="Park M."/>
            <person name="Lee H.A."/>
            <person name="Lee H.Y."/>
            <person name="Lee Y."/>
            <person name="Oh S."/>
            <person name="Lee J.H."/>
            <person name="Choi E."/>
            <person name="Choi E."/>
            <person name="Lee S.E."/>
            <person name="Jeon J."/>
            <person name="Kim H."/>
            <person name="Choi G."/>
            <person name="Song H."/>
            <person name="Lee J."/>
            <person name="Lee S.C."/>
            <person name="Kwon J.K."/>
            <person name="Lee H.Y."/>
            <person name="Koo N."/>
            <person name="Hong Y."/>
            <person name="Kim R.W."/>
            <person name="Kang W.H."/>
            <person name="Huh J.H."/>
            <person name="Kang B.C."/>
            <person name="Yang T.J."/>
            <person name="Lee Y.H."/>
            <person name="Bennetzen J.L."/>
            <person name="Choi D."/>
        </authorList>
    </citation>
    <scope>NUCLEOTIDE SEQUENCE [LARGE SCALE GENOMIC DNA]</scope>
    <source>
        <strain evidence="3">cv. CM334</strain>
    </source>
</reference>
<dbReference type="OrthoDB" id="2013011at2759"/>
<dbReference type="PANTHER" id="PTHR35127:SF4">
    <property type="entry name" value="SORGHUM BICOLOR PROTEIN TARGETED EITHER TO MITOCHONDRIA OR CHLOROPLAST PROTEINS T50848"/>
    <property type="match status" value="1"/>
</dbReference>
<dbReference type="STRING" id="4072.A0A1U8GSZ2"/>
<protein>
    <recommendedName>
        <fullName evidence="1">DUF7804 domain-containing protein</fullName>
    </recommendedName>
</protein>
<dbReference type="Proteomes" id="UP000222542">
    <property type="component" value="Unassembled WGS sequence"/>
</dbReference>
<organism evidence="2 3">
    <name type="scientific">Capsicum annuum</name>
    <name type="common">Capsicum pepper</name>
    <dbReference type="NCBI Taxonomy" id="4072"/>
    <lineage>
        <taxon>Eukaryota</taxon>
        <taxon>Viridiplantae</taxon>
        <taxon>Streptophyta</taxon>
        <taxon>Embryophyta</taxon>
        <taxon>Tracheophyta</taxon>
        <taxon>Spermatophyta</taxon>
        <taxon>Magnoliopsida</taxon>
        <taxon>eudicotyledons</taxon>
        <taxon>Gunneridae</taxon>
        <taxon>Pentapetalae</taxon>
        <taxon>asterids</taxon>
        <taxon>lamiids</taxon>
        <taxon>Solanales</taxon>
        <taxon>Solanaceae</taxon>
        <taxon>Solanoideae</taxon>
        <taxon>Capsiceae</taxon>
        <taxon>Capsicum</taxon>
    </lineage>
</organism>
<comment type="caution">
    <text evidence="2">The sequence shown here is derived from an EMBL/GenBank/DDBJ whole genome shotgun (WGS) entry which is preliminary data.</text>
</comment>
<accession>A0A1U8GSZ2</accession>
<evidence type="ECO:0000313" key="2">
    <source>
        <dbReference type="EMBL" id="PHT82077.1"/>
    </source>
</evidence>
<sequence>MTSLWVNPSVPLRTLDKIGTIQRRSTTACMLQRKPIGVSSTSLSLSNCRVAKNDDQRKEKAILSRNIEEWMNVSMVDIVKNLKQAPLFVHVYANEDDERGGQVRRRPRIKTERAMLEKWPMMKSEWESGKTTTPDGLIFVQELRDDEEENRNVNLVEDSDEVLKKSWGVIVQEKGIEFGPTCYLLKTSRVRAGRGMDLFCTHFCLVRVKNFRDSALKQFKSCWL</sequence>
<dbReference type="EMBL" id="AYRZ02000005">
    <property type="protein sequence ID" value="PHT82077.1"/>
    <property type="molecule type" value="Genomic_DNA"/>
</dbReference>
<dbReference type="OMA" id="LGMRCTH"/>
<dbReference type="AlphaFoldDB" id="A0A1U8GSZ2"/>
<proteinExistence type="predicted"/>
<name>A0A1U8GSZ2_CAPAN</name>
<dbReference type="KEGG" id="cann:107872086"/>
<reference evidence="2 3" key="1">
    <citation type="journal article" date="2014" name="Nat. Genet.">
        <title>Genome sequence of the hot pepper provides insights into the evolution of pungency in Capsicum species.</title>
        <authorList>
            <person name="Kim S."/>
            <person name="Park M."/>
            <person name="Yeom S.I."/>
            <person name="Kim Y.M."/>
            <person name="Lee J.M."/>
            <person name="Lee H.A."/>
            <person name="Seo E."/>
            <person name="Choi J."/>
            <person name="Cheong K."/>
            <person name="Kim K.T."/>
            <person name="Jung K."/>
            <person name="Lee G.W."/>
            <person name="Oh S.K."/>
            <person name="Bae C."/>
            <person name="Kim S.B."/>
            <person name="Lee H.Y."/>
            <person name="Kim S.Y."/>
            <person name="Kim M.S."/>
            <person name="Kang B.C."/>
            <person name="Jo Y.D."/>
            <person name="Yang H.B."/>
            <person name="Jeong H.J."/>
            <person name="Kang W.H."/>
            <person name="Kwon J.K."/>
            <person name="Shin C."/>
            <person name="Lim J.Y."/>
            <person name="Park J.H."/>
            <person name="Huh J.H."/>
            <person name="Kim J.S."/>
            <person name="Kim B.D."/>
            <person name="Cohen O."/>
            <person name="Paran I."/>
            <person name="Suh M.C."/>
            <person name="Lee S.B."/>
            <person name="Kim Y.K."/>
            <person name="Shin Y."/>
            <person name="Noh S.J."/>
            <person name="Park J."/>
            <person name="Seo Y.S."/>
            <person name="Kwon S.Y."/>
            <person name="Kim H.A."/>
            <person name="Park J.M."/>
            <person name="Kim H.J."/>
            <person name="Choi S.B."/>
            <person name="Bosland P.W."/>
            <person name="Reeves G."/>
            <person name="Jo S.H."/>
            <person name="Lee B.W."/>
            <person name="Cho H.T."/>
            <person name="Choi H.S."/>
            <person name="Lee M.S."/>
            <person name="Yu Y."/>
            <person name="Do Choi Y."/>
            <person name="Park B.S."/>
            <person name="van Deynze A."/>
            <person name="Ashrafi H."/>
            <person name="Hill T."/>
            <person name="Kim W.T."/>
            <person name="Pai H.S."/>
            <person name="Ahn H.K."/>
            <person name="Yeam I."/>
            <person name="Giovannoni J.J."/>
            <person name="Rose J.K."/>
            <person name="Sorensen I."/>
            <person name="Lee S.J."/>
            <person name="Kim R.W."/>
            <person name="Choi I.Y."/>
            <person name="Choi B.S."/>
            <person name="Lim J.S."/>
            <person name="Lee Y.H."/>
            <person name="Choi D."/>
        </authorList>
    </citation>
    <scope>NUCLEOTIDE SEQUENCE [LARGE SCALE GENOMIC DNA]</scope>
    <source>
        <strain evidence="3">cv. CM334</strain>
    </source>
</reference>
<keyword evidence="3" id="KW-1185">Reference proteome</keyword>
<dbReference type="PANTHER" id="PTHR35127">
    <property type="entry name" value="OS03G0736900 PROTEIN"/>
    <property type="match status" value="1"/>
</dbReference>
<dbReference type="InterPro" id="IPR056706">
    <property type="entry name" value="DUF7804"/>
</dbReference>
<gene>
    <name evidence="2" type="ORF">T459_15092</name>
</gene>
<evidence type="ECO:0000313" key="3">
    <source>
        <dbReference type="Proteomes" id="UP000222542"/>
    </source>
</evidence>
<evidence type="ECO:0000259" key="1">
    <source>
        <dbReference type="Pfam" id="PF25089"/>
    </source>
</evidence>
<dbReference type="Gramene" id="PHT82077">
    <property type="protein sequence ID" value="PHT82077"/>
    <property type="gene ID" value="T459_15092"/>
</dbReference>
<feature type="domain" description="DUF7804" evidence="1">
    <location>
        <begin position="62"/>
        <end position="150"/>
    </location>
</feature>